<gene>
    <name evidence="4" type="ORF">SAMN05421773_11672</name>
</gene>
<feature type="domain" description="SPW repeat-containing integral membrane" evidence="3">
    <location>
        <begin position="67"/>
        <end position="167"/>
    </location>
</feature>
<feature type="compositionally biased region" description="Basic residues" evidence="1">
    <location>
        <begin position="1"/>
        <end position="13"/>
    </location>
</feature>
<evidence type="ECO:0000256" key="1">
    <source>
        <dbReference type="SAM" id="MobiDB-lite"/>
    </source>
</evidence>
<dbReference type="Pfam" id="PF03779">
    <property type="entry name" value="SPW"/>
    <property type="match status" value="1"/>
</dbReference>
<evidence type="ECO:0000259" key="3">
    <source>
        <dbReference type="Pfam" id="PF03779"/>
    </source>
</evidence>
<keyword evidence="2" id="KW-0472">Membrane</keyword>
<dbReference type="RefSeq" id="WP_107365167.1">
    <property type="nucleotide sequence ID" value="NZ_FOLM01000016.1"/>
</dbReference>
<evidence type="ECO:0000313" key="5">
    <source>
        <dbReference type="Proteomes" id="UP000199207"/>
    </source>
</evidence>
<keyword evidence="2" id="KW-0812">Transmembrane</keyword>
<evidence type="ECO:0000313" key="4">
    <source>
        <dbReference type="EMBL" id="SFD46951.1"/>
    </source>
</evidence>
<dbReference type="STRING" id="910347.SAMN05421773_11672"/>
<accession>A0A1I1SKK2</accession>
<feature type="transmembrane region" description="Helical" evidence="2">
    <location>
        <begin position="64"/>
        <end position="83"/>
    </location>
</feature>
<keyword evidence="5" id="KW-1185">Reference proteome</keyword>
<feature type="transmembrane region" description="Helical" evidence="2">
    <location>
        <begin position="95"/>
        <end position="114"/>
    </location>
</feature>
<organism evidence="4 5">
    <name type="scientific">Streptomyces aidingensis</name>
    <dbReference type="NCBI Taxonomy" id="910347"/>
    <lineage>
        <taxon>Bacteria</taxon>
        <taxon>Bacillati</taxon>
        <taxon>Actinomycetota</taxon>
        <taxon>Actinomycetes</taxon>
        <taxon>Kitasatosporales</taxon>
        <taxon>Streptomycetaceae</taxon>
        <taxon>Streptomyces</taxon>
    </lineage>
</organism>
<reference evidence="4 5" key="1">
    <citation type="submission" date="2016-10" db="EMBL/GenBank/DDBJ databases">
        <authorList>
            <person name="de Groot N.N."/>
        </authorList>
    </citation>
    <scope>NUCLEOTIDE SEQUENCE [LARGE SCALE GENOMIC DNA]</scope>
    <source>
        <strain evidence="4 5">CGMCC 4.5739</strain>
    </source>
</reference>
<evidence type="ECO:0000256" key="2">
    <source>
        <dbReference type="SAM" id="Phobius"/>
    </source>
</evidence>
<sequence length="193" mass="20195">MAGHRTIPRRHGRTPAPSPPAPAGVRAPSPEERARPARPGVEHGPPPSEQTVVHPPALGLRDDVIGFLLIIAGVWLFFAPWALGYPFADGANDAHLVETVTGVVVFLVGLGHVLSRARGFFADMLVIASGALLVSAPFVFNYGGEEGLGGARANALAVGVVLILLGLFSFAFGAGARRRRHRELGRSAAGPPR</sequence>
<name>A0A1I1SKK2_9ACTN</name>
<proteinExistence type="predicted"/>
<feature type="transmembrane region" description="Helical" evidence="2">
    <location>
        <begin position="121"/>
        <end position="143"/>
    </location>
</feature>
<protein>
    <submittedName>
        <fullName evidence="4">SPW repeat-containing protein</fullName>
    </submittedName>
</protein>
<dbReference type="InterPro" id="IPR005530">
    <property type="entry name" value="SPW"/>
</dbReference>
<feature type="transmembrane region" description="Helical" evidence="2">
    <location>
        <begin position="155"/>
        <end position="176"/>
    </location>
</feature>
<dbReference type="AlphaFoldDB" id="A0A1I1SKK2"/>
<feature type="region of interest" description="Disordered" evidence="1">
    <location>
        <begin position="1"/>
        <end position="54"/>
    </location>
</feature>
<keyword evidence="2" id="KW-1133">Transmembrane helix</keyword>
<dbReference type="EMBL" id="FOLM01000016">
    <property type="protein sequence ID" value="SFD46951.1"/>
    <property type="molecule type" value="Genomic_DNA"/>
</dbReference>
<dbReference type="Proteomes" id="UP000199207">
    <property type="component" value="Unassembled WGS sequence"/>
</dbReference>